<dbReference type="InterPro" id="IPR003392">
    <property type="entry name" value="PTHD_SSD"/>
</dbReference>
<evidence type="ECO:0000313" key="9">
    <source>
        <dbReference type="Proteomes" id="UP000095283"/>
    </source>
</evidence>
<comment type="subcellular location">
    <subcellularLocation>
        <location evidence="1">Membrane</location>
        <topology evidence="1">Multi-pass membrane protein</topology>
    </subcellularLocation>
</comment>
<keyword evidence="4 7" id="KW-1133">Transmembrane helix</keyword>
<evidence type="ECO:0000256" key="7">
    <source>
        <dbReference type="SAM" id="Phobius"/>
    </source>
</evidence>
<evidence type="ECO:0000313" key="10">
    <source>
        <dbReference type="WBParaSite" id="Hba_08208"/>
    </source>
</evidence>
<evidence type="ECO:0000256" key="4">
    <source>
        <dbReference type="ARBA" id="ARBA00022989"/>
    </source>
</evidence>
<accession>A0A1I7WSY7</accession>
<keyword evidence="9" id="KW-1185">Reference proteome</keyword>
<feature type="transmembrane region" description="Helical" evidence="7">
    <location>
        <begin position="110"/>
        <end position="126"/>
    </location>
</feature>
<dbReference type="GO" id="GO:0005886">
    <property type="term" value="C:plasma membrane"/>
    <property type="evidence" value="ECO:0007669"/>
    <property type="project" value="TreeGrafter"/>
</dbReference>
<dbReference type="Proteomes" id="UP000095283">
    <property type="component" value="Unplaced"/>
</dbReference>
<dbReference type="WBParaSite" id="Hba_08208">
    <property type="protein sequence ID" value="Hba_08208"/>
    <property type="gene ID" value="Hba_08208"/>
</dbReference>
<dbReference type="PROSITE" id="PS50156">
    <property type="entry name" value="SSD"/>
    <property type="match status" value="1"/>
</dbReference>
<keyword evidence="3 7" id="KW-0812">Transmembrane</keyword>
<dbReference type="InterPro" id="IPR000731">
    <property type="entry name" value="SSD"/>
</dbReference>
<proteinExistence type="inferred from homology"/>
<dbReference type="PANTHER" id="PTHR10796:SF90">
    <property type="entry name" value="SSD DOMAIN-CONTAINING PROTEIN"/>
    <property type="match status" value="1"/>
</dbReference>
<dbReference type="GO" id="GO:0018996">
    <property type="term" value="P:molting cycle, collagen and cuticulin-based cuticle"/>
    <property type="evidence" value="ECO:0007669"/>
    <property type="project" value="TreeGrafter"/>
</dbReference>
<evidence type="ECO:0000259" key="8">
    <source>
        <dbReference type="PROSITE" id="PS50156"/>
    </source>
</evidence>
<keyword evidence="6" id="KW-0325">Glycoprotein</keyword>
<name>A0A1I7WSY7_HETBA</name>
<comment type="similarity">
    <text evidence="2">Belongs to the patched family.</text>
</comment>
<evidence type="ECO:0000256" key="2">
    <source>
        <dbReference type="ARBA" id="ARBA00005585"/>
    </source>
</evidence>
<dbReference type="GO" id="GO:0030659">
    <property type="term" value="C:cytoplasmic vesicle membrane"/>
    <property type="evidence" value="ECO:0007669"/>
    <property type="project" value="TreeGrafter"/>
</dbReference>
<evidence type="ECO:0000256" key="3">
    <source>
        <dbReference type="ARBA" id="ARBA00022692"/>
    </source>
</evidence>
<dbReference type="GO" id="GO:0006897">
    <property type="term" value="P:endocytosis"/>
    <property type="evidence" value="ECO:0007669"/>
    <property type="project" value="TreeGrafter"/>
</dbReference>
<organism evidence="9 10">
    <name type="scientific">Heterorhabditis bacteriophora</name>
    <name type="common">Entomopathogenic nematode worm</name>
    <dbReference type="NCBI Taxonomy" id="37862"/>
    <lineage>
        <taxon>Eukaryota</taxon>
        <taxon>Metazoa</taxon>
        <taxon>Ecdysozoa</taxon>
        <taxon>Nematoda</taxon>
        <taxon>Chromadorea</taxon>
        <taxon>Rhabditida</taxon>
        <taxon>Rhabditina</taxon>
        <taxon>Rhabditomorpha</taxon>
        <taxon>Strongyloidea</taxon>
        <taxon>Heterorhabditidae</taxon>
        <taxon>Heterorhabditis</taxon>
    </lineage>
</organism>
<reference evidence="10" key="1">
    <citation type="submission" date="2016-11" db="UniProtKB">
        <authorList>
            <consortium name="WormBaseParasite"/>
        </authorList>
    </citation>
    <scope>IDENTIFICATION</scope>
</reference>
<sequence>MEYVKVILIIFRGDKGTKQREEQFAKWEIAAYDWSLKQYRSPLIELQVVGTEILDMEMIRDGRRMTPFFAAEYNEFNLLILSLVGIGATLCPIVAITSTYGIISAMGCRVNSFMLVMPFLIMGIGVE</sequence>
<protein>
    <submittedName>
        <fullName evidence="10">SSD domain-containing protein</fullName>
    </submittedName>
</protein>
<keyword evidence="5 7" id="KW-0472">Membrane</keyword>
<evidence type="ECO:0000256" key="5">
    <source>
        <dbReference type="ARBA" id="ARBA00023136"/>
    </source>
</evidence>
<dbReference type="AlphaFoldDB" id="A0A1I7WSY7"/>
<dbReference type="PANTHER" id="PTHR10796">
    <property type="entry name" value="PATCHED-RELATED"/>
    <property type="match status" value="1"/>
</dbReference>
<dbReference type="Pfam" id="PF02460">
    <property type="entry name" value="Patched"/>
    <property type="match status" value="1"/>
</dbReference>
<feature type="transmembrane region" description="Helical" evidence="7">
    <location>
        <begin position="78"/>
        <end position="103"/>
    </location>
</feature>
<feature type="domain" description="SSD" evidence="8">
    <location>
        <begin position="84"/>
        <end position="127"/>
    </location>
</feature>
<evidence type="ECO:0000256" key="1">
    <source>
        <dbReference type="ARBA" id="ARBA00004141"/>
    </source>
</evidence>
<dbReference type="InterPro" id="IPR051697">
    <property type="entry name" value="Patched_domain-protein"/>
</dbReference>
<evidence type="ECO:0000256" key="6">
    <source>
        <dbReference type="ARBA" id="ARBA00023180"/>
    </source>
</evidence>